<organism evidence="1 3">
    <name type="scientific">Caenorhabditis remanei</name>
    <name type="common">Caenorhabditis vulgaris</name>
    <dbReference type="NCBI Taxonomy" id="31234"/>
    <lineage>
        <taxon>Eukaryota</taxon>
        <taxon>Metazoa</taxon>
        <taxon>Ecdysozoa</taxon>
        <taxon>Nematoda</taxon>
        <taxon>Chromadorea</taxon>
        <taxon>Rhabditida</taxon>
        <taxon>Rhabditina</taxon>
        <taxon>Rhabditomorpha</taxon>
        <taxon>Rhabditoidea</taxon>
        <taxon>Rhabditidae</taxon>
        <taxon>Peloderinae</taxon>
        <taxon>Caenorhabditis</taxon>
    </lineage>
</organism>
<gene>
    <name evidence="1" type="ORF">GCK72_008643</name>
    <name evidence="2" type="ORF">GCK72_008649</name>
</gene>
<dbReference type="EMBL" id="WUAV01000003">
    <property type="protein sequence ID" value="KAF1760400.1"/>
    <property type="molecule type" value="Genomic_DNA"/>
</dbReference>
<comment type="caution">
    <text evidence="1">The sequence shown here is derived from an EMBL/GenBank/DDBJ whole genome shotgun (WGS) entry which is preliminary data.</text>
</comment>
<sequence length="96" mass="11130">MVTHNLPLQGLANGVMARLIRYSREYVVLERLDNRKTVYLDRKLFTNGQRYWHQFPVVMSEAITVHKSQGMTFDGVVVVTEGMNRWSAFPGDITDR</sequence>
<dbReference type="Proteomes" id="UP000483820">
    <property type="component" value="Chromosome III"/>
</dbReference>
<dbReference type="KEGG" id="crq:GCK72_008643"/>
<dbReference type="CTD" id="78774696"/>
<evidence type="ECO:0000313" key="3">
    <source>
        <dbReference type="Proteomes" id="UP000483820"/>
    </source>
</evidence>
<dbReference type="GeneID" id="78774696"/>
<dbReference type="RefSeq" id="XP_053586516.1">
    <property type="nucleotide sequence ID" value="XM_053726939.1"/>
</dbReference>
<proteinExistence type="predicted"/>
<evidence type="ECO:0000313" key="1">
    <source>
        <dbReference type="EMBL" id="KAF1760394.1"/>
    </source>
</evidence>
<dbReference type="EMBL" id="WUAV01000003">
    <property type="protein sequence ID" value="KAF1760394.1"/>
    <property type="molecule type" value="Genomic_DNA"/>
</dbReference>
<evidence type="ECO:0008006" key="4">
    <source>
        <dbReference type="Google" id="ProtNLM"/>
    </source>
</evidence>
<dbReference type="Gene3D" id="3.40.50.300">
    <property type="entry name" value="P-loop containing nucleotide triphosphate hydrolases"/>
    <property type="match status" value="1"/>
</dbReference>
<reference evidence="1 3" key="1">
    <citation type="submission" date="2019-12" db="EMBL/GenBank/DDBJ databases">
        <title>Chromosome-level assembly of the Caenorhabditis remanei genome.</title>
        <authorList>
            <person name="Teterina A.A."/>
            <person name="Willis J.H."/>
            <person name="Phillips P.C."/>
        </authorList>
    </citation>
    <scope>NUCLEOTIDE SEQUENCE [LARGE SCALE GENOMIC DNA]</scope>
    <source>
        <strain evidence="1 3">PX506</strain>
        <tissue evidence="1">Whole organism</tissue>
    </source>
</reference>
<evidence type="ECO:0000313" key="2">
    <source>
        <dbReference type="EMBL" id="KAF1760400.1"/>
    </source>
</evidence>
<protein>
    <recommendedName>
        <fullName evidence="4">UvrD-like helicase C-terminal domain-containing protein</fullName>
    </recommendedName>
</protein>
<dbReference type="SUPFAM" id="SSF52540">
    <property type="entry name" value="P-loop containing nucleoside triphosphate hydrolases"/>
    <property type="match status" value="1"/>
</dbReference>
<dbReference type="InterPro" id="IPR027417">
    <property type="entry name" value="P-loop_NTPase"/>
</dbReference>
<dbReference type="AlphaFoldDB" id="A0A6A5H0U5"/>
<accession>A0A6A5H0U5</accession>
<name>A0A6A5H0U5_CAERE</name>